<dbReference type="GO" id="GO:0005886">
    <property type="term" value="C:plasma membrane"/>
    <property type="evidence" value="ECO:0007669"/>
    <property type="project" value="TreeGrafter"/>
</dbReference>
<evidence type="ECO:0000256" key="1">
    <source>
        <dbReference type="ARBA" id="ARBA00004141"/>
    </source>
</evidence>
<evidence type="ECO:0008006" key="9">
    <source>
        <dbReference type="Google" id="ProtNLM"/>
    </source>
</evidence>
<evidence type="ECO:0000256" key="6">
    <source>
        <dbReference type="SAM" id="Phobius"/>
    </source>
</evidence>
<dbReference type="EMBL" id="CDOD01000011">
    <property type="protein sequence ID" value="CEN34045.1"/>
    <property type="molecule type" value="Genomic_DNA"/>
</dbReference>
<comment type="similarity">
    <text evidence="2">Belongs to the UPF0382 family.</text>
</comment>
<feature type="transmembrane region" description="Helical" evidence="6">
    <location>
        <begin position="15"/>
        <end position="35"/>
    </location>
</feature>
<sequence>MPYNQLYRIQMKKKIIITALLLGVTSIILGAFGAHSLKKHLSQEALVSFEVGVRYQMYHALFLLFLASIEGISIKLKKSAFIVTVLGVLFFSGSIYLLATKSITSIDISSFALITPFGGLLLMLGWILLLIAFIKKK</sequence>
<dbReference type="Pfam" id="PF04241">
    <property type="entry name" value="DUF423"/>
    <property type="match status" value="1"/>
</dbReference>
<name>A0A0B7H3S2_9FLAO</name>
<evidence type="ECO:0000313" key="8">
    <source>
        <dbReference type="Proteomes" id="UP000038055"/>
    </source>
</evidence>
<dbReference type="PANTHER" id="PTHR43461">
    <property type="entry name" value="TRANSMEMBRANE PROTEIN 256"/>
    <property type="match status" value="1"/>
</dbReference>
<feature type="transmembrane region" description="Helical" evidence="6">
    <location>
        <begin position="55"/>
        <end position="73"/>
    </location>
</feature>
<evidence type="ECO:0000256" key="4">
    <source>
        <dbReference type="ARBA" id="ARBA00022989"/>
    </source>
</evidence>
<protein>
    <recommendedName>
        <fullName evidence="9">DUF423 domain-containing protein</fullName>
    </recommendedName>
</protein>
<keyword evidence="4 6" id="KW-1133">Transmembrane helix</keyword>
<dbReference type="eggNOG" id="COG2363">
    <property type="taxonomic scope" value="Bacteria"/>
</dbReference>
<keyword evidence="3 6" id="KW-0812">Transmembrane</keyword>
<evidence type="ECO:0000313" key="7">
    <source>
        <dbReference type="EMBL" id="CEN34045.1"/>
    </source>
</evidence>
<evidence type="ECO:0000256" key="2">
    <source>
        <dbReference type="ARBA" id="ARBA00009694"/>
    </source>
</evidence>
<feature type="transmembrane region" description="Helical" evidence="6">
    <location>
        <begin position="80"/>
        <end position="99"/>
    </location>
</feature>
<dbReference type="Proteomes" id="UP000038055">
    <property type="component" value="Unassembled WGS sequence"/>
</dbReference>
<proteinExistence type="inferred from homology"/>
<dbReference type="PANTHER" id="PTHR43461:SF1">
    <property type="entry name" value="TRANSMEMBRANE PROTEIN 256"/>
    <property type="match status" value="1"/>
</dbReference>
<evidence type="ECO:0000256" key="5">
    <source>
        <dbReference type="ARBA" id="ARBA00023136"/>
    </source>
</evidence>
<reference evidence="8" key="1">
    <citation type="submission" date="2015-01" db="EMBL/GenBank/DDBJ databases">
        <authorList>
            <person name="MANFREDI Pablo"/>
        </authorList>
    </citation>
    <scope>NUCLEOTIDE SEQUENCE [LARGE SCALE GENOMIC DNA]</scope>
    <source>
        <strain evidence="8">Ccyn2B</strain>
    </source>
</reference>
<accession>A0A0B7H3S2</accession>
<dbReference type="AlphaFoldDB" id="A0A0B7H3S2"/>
<keyword evidence="8" id="KW-1185">Reference proteome</keyword>
<evidence type="ECO:0000256" key="3">
    <source>
        <dbReference type="ARBA" id="ARBA00022692"/>
    </source>
</evidence>
<keyword evidence="5 6" id="KW-0472">Membrane</keyword>
<organism evidence="7 8">
    <name type="scientific">Capnocytophaga cynodegmi</name>
    <dbReference type="NCBI Taxonomy" id="28189"/>
    <lineage>
        <taxon>Bacteria</taxon>
        <taxon>Pseudomonadati</taxon>
        <taxon>Bacteroidota</taxon>
        <taxon>Flavobacteriia</taxon>
        <taxon>Flavobacteriales</taxon>
        <taxon>Flavobacteriaceae</taxon>
        <taxon>Capnocytophaga</taxon>
    </lineage>
</organism>
<comment type="subcellular location">
    <subcellularLocation>
        <location evidence="1">Membrane</location>
        <topology evidence="1">Multi-pass membrane protein</topology>
    </subcellularLocation>
</comment>
<gene>
    <name evidence="7" type="ORF">CCYN2B_190049</name>
</gene>
<dbReference type="InterPro" id="IPR006696">
    <property type="entry name" value="DUF423"/>
</dbReference>
<feature type="transmembrane region" description="Helical" evidence="6">
    <location>
        <begin position="111"/>
        <end position="134"/>
    </location>
</feature>